<dbReference type="RefSeq" id="WP_014611576.1">
    <property type="nucleotide sequence ID" value="NZ_CP091834.1"/>
</dbReference>
<organism evidence="1 2">
    <name type="scientific">Shewanella xiamenensis</name>
    <dbReference type="NCBI Taxonomy" id="332186"/>
    <lineage>
        <taxon>Bacteria</taxon>
        <taxon>Pseudomonadati</taxon>
        <taxon>Pseudomonadota</taxon>
        <taxon>Gammaproteobacteria</taxon>
        <taxon>Alteromonadales</taxon>
        <taxon>Shewanellaceae</taxon>
        <taxon>Shewanella</taxon>
    </lineage>
</organism>
<sequence>MRNDLEIHIAMHTLAEIQALYYARNEAVLAMFGVDRETACLLSKGSLSTDIISAIHSYVSATEKNPFFSENIQEFKEYLITHIEKILLLEDCISNGISMNLASELFGIPLKNLRARFDCQFEPAGAKILNESAIFNIEDMVFEHLGDGWSFTICRYEYARFLLKTALRLGVSIHQITRTMASQGYEFSFTIKHINQYGDK</sequence>
<gene>
    <name evidence="1" type="ORF">QM089_24105</name>
</gene>
<evidence type="ECO:0000313" key="2">
    <source>
        <dbReference type="Proteomes" id="UP001187859"/>
    </source>
</evidence>
<dbReference type="AlphaFoldDB" id="A0AAE4Q5Y1"/>
<accession>A0AAE4Q5Y1</accession>
<dbReference type="Proteomes" id="UP001187859">
    <property type="component" value="Unassembled WGS sequence"/>
</dbReference>
<proteinExistence type="predicted"/>
<evidence type="ECO:0000313" key="1">
    <source>
        <dbReference type="EMBL" id="MDV5393273.1"/>
    </source>
</evidence>
<name>A0AAE4Q5Y1_9GAMM</name>
<protein>
    <submittedName>
        <fullName evidence="1">Uncharacterized protein</fullName>
    </submittedName>
</protein>
<dbReference type="EMBL" id="JASGOQ010000003">
    <property type="protein sequence ID" value="MDV5393273.1"/>
    <property type="molecule type" value="Genomic_DNA"/>
</dbReference>
<reference evidence="1" key="1">
    <citation type="submission" date="2023-05" db="EMBL/GenBank/DDBJ databases">
        <title>Colonisation of extended spectrum b-lactamase- and carbapenemase-producing bacteria on hospital surfaces from low- and middle-income countries.</title>
        <authorList>
            <person name="Nieto-Rosado M."/>
            <person name="Sands K."/>
            <person name="Iregbu K."/>
            <person name="Zahra R."/>
            <person name="Mazarati J.B."/>
            <person name="Mehtar S."/>
            <person name="Barnards-Group B."/>
            <person name="Walsh T.R."/>
        </authorList>
    </citation>
    <scope>NUCLEOTIDE SEQUENCE</scope>
    <source>
        <strain evidence="1">PP-E493</strain>
    </source>
</reference>
<comment type="caution">
    <text evidence="1">The sequence shown here is derived from an EMBL/GenBank/DDBJ whole genome shotgun (WGS) entry which is preliminary data.</text>
</comment>